<comment type="pathway">
    <text evidence="2 11">Energy metabolism; oxidative phosphorylation.</text>
</comment>
<dbReference type="InterPro" id="IPR034884">
    <property type="entry name" value="Cytochrome_c_oxidase_VIc/VIIs"/>
</dbReference>
<dbReference type="Pfam" id="PF02937">
    <property type="entry name" value="COX6C"/>
    <property type="match status" value="1"/>
</dbReference>
<dbReference type="InterPro" id="IPR051389">
    <property type="entry name" value="Cytochrome_c_oxidase_VIc"/>
</dbReference>
<name>A0A8C9H607_9PRIM</name>
<dbReference type="GO" id="GO:0006123">
    <property type="term" value="P:mitochondrial electron transport, cytochrome c to oxygen"/>
    <property type="evidence" value="ECO:0007669"/>
    <property type="project" value="UniProtKB-UniRule"/>
</dbReference>
<evidence type="ECO:0000256" key="2">
    <source>
        <dbReference type="ARBA" id="ARBA00004673"/>
    </source>
</evidence>
<reference evidence="12" key="2">
    <citation type="submission" date="2025-09" db="UniProtKB">
        <authorList>
            <consortium name="Ensembl"/>
        </authorList>
    </citation>
    <scope>IDENTIFICATION</scope>
</reference>
<dbReference type="UniPathway" id="UPA00705"/>
<dbReference type="PANTHER" id="PTHR48416:SF1">
    <property type="entry name" value="CYTOCHROME C OXIDASE SUBUNIT 6C"/>
    <property type="match status" value="1"/>
</dbReference>
<comment type="similarity">
    <text evidence="3 11">Belongs to the cytochrome c oxidase subunit 6c family.</text>
</comment>
<proteinExistence type="inferred from homology"/>
<accession>A0A8C9H607</accession>
<dbReference type="PANTHER" id="PTHR48416">
    <property type="entry name" value="CYTOCHROME C OXIDASE SUBUNIT 6C"/>
    <property type="match status" value="1"/>
</dbReference>
<dbReference type="CDD" id="cd22901">
    <property type="entry name" value="CcO_VIc"/>
    <property type="match status" value="1"/>
</dbReference>
<dbReference type="GO" id="GO:0005743">
    <property type="term" value="C:mitochondrial inner membrane"/>
    <property type="evidence" value="ECO:0007669"/>
    <property type="project" value="UniProtKB-SubCell"/>
</dbReference>
<keyword evidence="5" id="KW-0812">Transmembrane</keyword>
<reference evidence="12" key="1">
    <citation type="submission" date="2025-08" db="UniProtKB">
        <authorList>
            <consortium name="Ensembl"/>
        </authorList>
    </citation>
    <scope>IDENTIFICATION</scope>
</reference>
<keyword evidence="7" id="KW-1133">Transmembrane helix</keyword>
<evidence type="ECO:0000313" key="13">
    <source>
        <dbReference type="Proteomes" id="UP000694416"/>
    </source>
</evidence>
<keyword evidence="13" id="KW-1185">Reference proteome</keyword>
<evidence type="ECO:0000256" key="7">
    <source>
        <dbReference type="ARBA" id="ARBA00022989"/>
    </source>
</evidence>
<dbReference type="InterPro" id="IPR037169">
    <property type="entry name" value="Cytochrome_c_oxidase_VIc_sf"/>
</dbReference>
<dbReference type="AlphaFoldDB" id="A0A8C9H607"/>
<keyword evidence="9" id="KW-0472">Membrane</keyword>
<evidence type="ECO:0000256" key="5">
    <source>
        <dbReference type="ARBA" id="ARBA00022692"/>
    </source>
</evidence>
<evidence type="ECO:0000256" key="9">
    <source>
        <dbReference type="ARBA" id="ARBA00023136"/>
    </source>
</evidence>
<dbReference type="Gene3D" id="4.10.93.10">
    <property type="entry name" value="Mitochondrial cytochrome c oxidase subunit VIc/VIIs"/>
    <property type="match status" value="1"/>
</dbReference>
<comment type="function">
    <text evidence="11">Component of the cytochrome c oxidase, the last enzyme in the mitochondrial electron transport chain which drives oxidative phosphorylation. The respiratory chain contains 3 multisubunit complexes succinate dehydrogenase (complex II, CII), ubiquinol-cytochrome c oxidoreductase (cytochrome b-c1 complex, complex III, CIII) and cytochrome c oxidase (complex IV, CIV), that cooperate to transfer electrons derived from NADH and succinate to molecular oxygen, creating an electrochemical gradient over the inner membrane that drives transmembrane transport and the ATP synthase. Cytochrome c oxidase is the component of the respiratory chain that catalyzes the reduction of oxygen to water. Electrons originating from reduced cytochrome c in the intermembrane space (IMS) are transferred via the dinuclear copper A center (CU(A)) of subunit 2 and heme A of subunit 1 to the active site in subunit 1, a binuclear center (BNC) formed by heme A3 and copper B (CU(B)). The BNC reduces molecular oxygen to 2 water molecules using 4 electrons from cytochrome c in the IMS and 4 protons from the mitochondrial matrix.</text>
</comment>
<comment type="subunit">
    <text evidence="11">Component of the cytochrome c oxidase (complex IV, CIV), a multisubunit enzyme composed of 14 subunits. The complex is composed of a catalytic core of 3 subunits MT-CO1, MT-CO2 and MT-CO3, encoded in the mitochondrial DNA, and 11 supernumerary subunits COX4I, COX5A, COX5B, COX6A, COX6B, COX6C, COX7A, COX7B, COX7C, COX8 and NDUFA4, which are encoded in the nuclear genome. The complex exists as a monomer or a dimer and forms supercomplexes (SCs) in the inner mitochondrial membrane with NADH-ubiquinone oxidoreductase (complex I, CI) and ubiquinol-cytochrome c oxidoreductase (cytochrome b-c1 complex, complex III, CIII), resulting in different assemblies (supercomplex SCI(1)III(2)IV(1) and megacomplex MCI(2)III(2)IV(2)).</text>
</comment>
<evidence type="ECO:0000313" key="12">
    <source>
        <dbReference type="Ensembl" id="ENSPTEP00000013925.1"/>
    </source>
</evidence>
<dbReference type="GO" id="GO:0045277">
    <property type="term" value="C:respiratory chain complex IV"/>
    <property type="evidence" value="ECO:0007669"/>
    <property type="project" value="UniProtKB-UniRule"/>
</dbReference>
<dbReference type="SUPFAM" id="SSF81415">
    <property type="entry name" value="Mitochondrial cytochrome c oxidase subunit VIc"/>
    <property type="match status" value="1"/>
</dbReference>
<evidence type="ECO:0000256" key="11">
    <source>
        <dbReference type="RuleBase" id="RU368096"/>
    </source>
</evidence>
<protein>
    <recommendedName>
        <fullName evidence="4 11">Cytochrome c oxidase subunit 6C</fullName>
    </recommendedName>
    <alternativeName>
        <fullName evidence="10 11">Cytochrome c oxidase polypeptide VIc</fullName>
    </alternativeName>
</protein>
<evidence type="ECO:0000256" key="4">
    <source>
        <dbReference type="ARBA" id="ARBA00014285"/>
    </source>
</evidence>
<evidence type="ECO:0000256" key="6">
    <source>
        <dbReference type="ARBA" id="ARBA00022792"/>
    </source>
</evidence>
<evidence type="ECO:0000256" key="10">
    <source>
        <dbReference type="ARBA" id="ARBA00030519"/>
    </source>
</evidence>
<comment type="subcellular location">
    <subcellularLocation>
        <location evidence="1 11">Mitochondrion inner membrane</location>
        <topology evidence="1 11">Single-pass membrane protein</topology>
    </subcellularLocation>
</comment>
<evidence type="ECO:0000256" key="3">
    <source>
        <dbReference type="ARBA" id="ARBA00007204"/>
    </source>
</evidence>
<sequence length="87" mass="9784">MTPSAMMKSQMHGLLAKCLQFHIVGAFIVSLGVAALYKFAVAKPGKKAYEDFYGNYDSMKDFEEMRKAGIFQGTKGIMEYKEFLQAE</sequence>
<keyword evidence="8 11" id="KW-0496">Mitochondrion</keyword>
<organism evidence="12 13">
    <name type="scientific">Piliocolobus tephrosceles</name>
    <name type="common">Ugandan red Colobus</name>
    <dbReference type="NCBI Taxonomy" id="591936"/>
    <lineage>
        <taxon>Eukaryota</taxon>
        <taxon>Metazoa</taxon>
        <taxon>Chordata</taxon>
        <taxon>Craniata</taxon>
        <taxon>Vertebrata</taxon>
        <taxon>Euteleostomi</taxon>
        <taxon>Mammalia</taxon>
        <taxon>Eutheria</taxon>
        <taxon>Euarchontoglires</taxon>
        <taxon>Primates</taxon>
        <taxon>Haplorrhini</taxon>
        <taxon>Catarrhini</taxon>
        <taxon>Cercopithecidae</taxon>
        <taxon>Colobinae</taxon>
        <taxon>Piliocolobus</taxon>
    </lineage>
</organism>
<evidence type="ECO:0000256" key="1">
    <source>
        <dbReference type="ARBA" id="ARBA00004434"/>
    </source>
</evidence>
<dbReference type="Proteomes" id="UP000694416">
    <property type="component" value="Unplaced"/>
</dbReference>
<dbReference type="Ensembl" id="ENSPTET00000020891.1">
    <property type="protein sequence ID" value="ENSPTEP00000013925.1"/>
    <property type="gene ID" value="ENSPTEG00000015566.1"/>
</dbReference>
<keyword evidence="6 11" id="KW-0999">Mitochondrion inner membrane</keyword>
<evidence type="ECO:0000256" key="8">
    <source>
        <dbReference type="ARBA" id="ARBA00023128"/>
    </source>
</evidence>